<organism evidence="1 2">
    <name type="scientific">Pisum sativum</name>
    <name type="common">Garden pea</name>
    <name type="synonym">Lathyrus oleraceus</name>
    <dbReference type="NCBI Taxonomy" id="3888"/>
    <lineage>
        <taxon>Eukaryota</taxon>
        <taxon>Viridiplantae</taxon>
        <taxon>Streptophyta</taxon>
        <taxon>Embryophyta</taxon>
        <taxon>Tracheophyta</taxon>
        <taxon>Spermatophyta</taxon>
        <taxon>Magnoliopsida</taxon>
        <taxon>eudicotyledons</taxon>
        <taxon>Gunneridae</taxon>
        <taxon>Pentapetalae</taxon>
        <taxon>rosids</taxon>
        <taxon>fabids</taxon>
        <taxon>Fabales</taxon>
        <taxon>Fabaceae</taxon>
        <taxon>Papilionoideae</taxon>
        <taxon>50 kb inversion clade</taxon>
        <taxon>NPAAA clade</taxon>
        <taxon>Hologalegina</taxon>
        <taxon>IRL clade</taxon>
        <taxon>Fabeae</taxon>
        <taxon>Lathyrus</taxon>
    </lineage>
</organism>
<accession>A0A9D4Y1W0</accession>
<gene>
    <name evidence="1" type="ORF">KIW84_035301</name>
</gene>
<sequence length="223" mass="25213">MLFYQVSDVVFGKETSIESVVIDEDGNVQTVYDQPIFGIIKDLAVLPWNEKFRARRPQTQDKDLLVALLLPMHMKIAHTISVISQYVDAGHLVHNIAEVPNSSGLAFLFRASDVLLMDFRGPHNPLCVYKTRLNVLPFAIEEQTYMDDSCKLHDLDDEDFSVVACVLLQLSDFDPMCIDSFCSLISVLVRSFGCLKIHCSLWLFFSTATCCHLLSVRSQLVIH</sequence>
<evidence type="ECO:0000313" key="2">
    <source>
        <dbReference type="Proteomes" id="UP001058974"/>
    </source>
</evidence>
<name>A0A9D4Y1W0_PEA</name>
<comment type="caution">
    <text evidence="1">The sequence shown here is derived from an EMBL/GenBank/DDBJ whole genome shotgun (WGS) entry which is preliminary data.</text>
</comment>
<dbReference type="Proteomes" id="UP001058974">
    <property type="component" value="Chromosome 3"/>
</dbReference>
<evidence type="ECO:0000313" key="1">
    <source>
        <dbReference type="EMBL" id="KAI5431084.1"/>
    </source>
</evidence>
<protein>
    <submittedName>
        <fullName evidence="1">Uncharacterized protein</fullName>
    </submittedName>
</protein>
<reference evidence="1 2" key="1">
    <citation type="journal article" date="2022" name="Nat. Genet.">
        <title>Improved pea reference genome and pan-genome highlight genomic features and evolutionary characteristics.</title>
        <authorList>
            <person name="Yang T."/>
            <person name="Liu R."/>
            <person name="Luo Y."/>
            <person name="Hu S."/>
            <person name="Wang D."/>
            <person name="Wang C."/>
            <person name="Pandey M.K."/>
            <person name="Ge S."/>
            <person name="Xu Q."/>
            <person name="Li N."/>
            <person name="Li G."/>
            <person name="Huang Y."/>
            <person name="Saxena R.K."/>
            <person name="Ji Y."/>
            <person name="Li M."/>
            <person name="Yan X."/>
            <person name="He Y."/>
            <person name="Liu Y."/>
            <person name="Wang X."/>
            <person name="Xiang C."/>
            <person name="Varshney R.K."/>
            <person name="Ding H."/>
            <person name="Gao S."/>
            <person name="Zong X."/>
        </authorList>
    </citation>
    <scope>NUCLEOTIDE SEQUENCE [LARGE SCALE GENOMIC DNA]</scope>
    <source>
        <strain evidence="1 2">cv. Zhongwan 6</strain>
    </source>
</reference>
<keyword evidence="2" id="KW-1185">Reference proteome</keyword>
<dbReference type="EMBL" id="JAMSHJ010000003">
    <property type="protein sequence ID" value="KAI5431084.1"/>
    <property type="molecule type" value="Genomic_DNA"/>
</dbReference>
<dbReference type="Gramene" id="Psat03G0530100-T1">
    <property type="protein sequence ID" value="KAI5431084.1"/>
    <property type="gene ID" value="KIW84_035301"/>
</dbReference>
<dbReference type="AlphaFoldDB" id="A0A9D4Y1W0"/>
<proteinExistence type="predicted"/>